<dbReference type="InterPro" id="IPR050952">
    <property type="entry name" value="TRIM-NHL_E3_ligases"/>
</dbReference>
<gene>
    <name evidence="6" type="primary">LOC106172063</name>
</gene>
<dbReference type="Pfam" id="PF01436">
    <property type="entry name" value="NHL"/>
    <property type="match status" value="1"/>
</dbReference>
<dbReference type="GO" id="GO:0000209">
    <property type="term" value="P:protein polyubiquitination"/>
    <property type="evidence" value="ECO:0007669"/>
    <property type="project" value="TreeGrafter"/>
</dbReference>
<accession>A0A1S3JCI1</accession>
<dbReference type="GeneID" id="106172063"/>
<protein>
    <submittedName>
        <fullName evidence="6">E3 ubiquitin-protein ligase TRIM71-like</fullName>
    </submittedName>
</protein>
<feature type="domain" description="B box-type" evidence="4">
    <location>
        <begin position="10"/>
        <end position="51"/>
    </location>
</feature>
<dbReference type="InParanoid" id="A0A1S3JCI1"/>
<reference evidence="6" key="1">
    <citation type="submission" date="2025-08" db="UniProtKB">
        <authorList>
            <consortium name="RefSeq"/>
        </authorList>
    </citation>
    <scope>IDENTIFICATION</scope>
    <source>
        <tissue evidence="6">Gonads</tissue>
    </source>
</reference>
<dbReference type="SUPFAM" id="SSF57845">
    <property type="entry name" value="B-box zinc-binding domain"/>
    <property type="match status" value="1"/>
</dbReference>
<keyword evidence="2" id="KW-0862">Zinc</keyword>
<dbReference type="AlphaFoldDB" id="A0A1S3JCI1"/>
<name>A0A1S3JCI1_LINAN</name>
<keyword evidence="5" id="KW-1185">Reference proteome</keyword>
<dbReference type="Proteomes" id="UP000085678">
    <property type="component" value="Unplaced"/>
</dbReference>
<evidence type="ECO:0000313" key="6">
    <source>
        <dbReference type="RefSeq" id="XP_013408107.1"/>
    </source>
</evidence>
<dbReference type="GO" id="GO:0061630">
    <property type="term" value="F:ubiquitin protein ligase activity"/>
    <property type="evidence" value="ECO:0007669"/>
    <property type="project" value="TreeGrafter"/>
</dbReference>
<dbReference type="PROSITE" id="PS50119">
    <property type="entry name" value="ZF_BBOX"/>
    <property type="match status" value="1"/>
</dbReference>
<dbReference type="InterPro" id="IPR000315">
    <property type="entry name" value="Znf_B-box"/>
</dbReference>
<evidence type="ECO:0000256" key="3">
    <source>
        <dbReference type="PROSITE-ProRule" id="PRU00504"/>
    </source>
</evidence>
<dbReference type="GO" id="GO:0043161">
    <property type="term" value="P:proteasome-mediated ubiquitin-dependent protein catabolic process"/>
    <property type="evidence" value="ECO:0007669"/>
    <property type="project" value="TreeGrafter"/>
</dbReference>
<dbReference type="GO" id="GO:0008270">
    <property type="term" value="F:zinc ion binding"/>
    <property type="evidence" value="ECO:0007669"/>
    <property type="project" value="UniProtKB-KW"/>
</dbReference>
<dbReference type="PANTHER" id="PTHR24104:SF25">
    <property type="entry name" value="PROTEIN LIN-41"/>
    <property type="match status" value="1"/>
</dbReference>
<evidence type="ECO:0000313" key="5">
    <source>
        <dbReference type="Proteomes" id="UP000085678"/>
    </source>
</evidence>
<dbReference type="PROSITE" id="PS51125">
    <property type="entry name" value="NHL"/>
    <property type="match status" value="2"/>
</dbReference>
<dbReference type="Gene3D" id="3.30.160.60">
    <property type="entry name" value="Classic Zinc Finger"/>
    <property type="match status" value="1"/>
</dbReference>
<keyword evidence="1" id="KW-0677">Repeat</keyword>
<evidence type="ECO:0000259" key="4">
    <source>
        <dbReference type="PROSITE" id="PS50119"/>
    </source>
</evidence>
<dbReference type="Gene3D" id="2.120.10.30">
    <property type="entry name" value="TolB, C-terminal domain"/>
    <property type="match status" value="1"/>
</dbReference>
<dbReference type="InterPro" id="IPR011042">
    <property type="entry name" value="6-blade_b-propeller_TolB-like"/>
</dbReference>
<dbReference type="Pfam" id="PF00643">
    <property type="entry name" value="zf-B_box"/>
    <property type="match status" value="1"/>
</dbReference>
<organism evidence="5 6">
    <name type="scientific">Lingula anatina</name>
    <name type="common">Brachiopod</name>
    <name type="synonym">Lingula unguis</name>
    <dbReference type="NCBI Taxonomy" id="7574"/>
    <lineage>
        <taxon>Eukaryota</taxon>
        <taxon>Metazoa</taxon>
        <taxon>Spiralia</taxon>
        <taxon>Lophotrochozoa</taxon>
        <taxon>Brachiopoda</taxon>
        <taxon>Linguliformea</taxon>
        <taxon>Lingulata</taxon>
        <taxon>Lingulida</taxon>
        <taxon>Linguloidea</taxon>
        <taxon>Lingulidae</taxon>
        <taxon>Lingula</taxon>
    </lineage>
</organism>
<dbReference type="KEGG" id="lak:106172063"/>
<keyword evidence="2" id="KW-0479">Metal-binding</keyword>
<evidence type="ECO:0000256" key="1">
    <source>
        <dbReference type="ARBA" id="ARBA00022737"/>
    </source>
</evidence>
<dbReference type="CDD" id="cd19756">
    <property type="entry name" value="Bbox2"/>
    <property type="match status" value="1"/>
</dbReference>
<dbReference type="SUPFAM" id="SSF101898">
    <property type="entry name" value="NHL repeat"/>
    <property type="match status" value="1"/>
</dbReference>
<feature type="repeat" description="NHL" evidence="3">
    <location>
        <begin position="399"/>
        <end position="441"/>
    </location>
</feature>
<dbReference type="InterPro" id="IPR001258">
    <property type="entry name" value="NHL_repeat"/>
</dbReference>
<evidence type="ECO:0000256" key="2">
    <source>
        <dbReference type="PROSITE-ProRule" id="PRU00024"/>
    </source>
</evidence>
<sequence length="583" mass="65933">MQEQSSQELVTDKHCKKHPSEPLAFYCENDGSVICEECVAEFHSKHDFKKLSDVVKVQRDQIQEHLKCLPHEKLSRFEKAEEFFVRTQEKLTENQTRILRQVDSQRLSITMEIEENRKTLMEDLAAYYQQVEQDVRAQTDDYLADVKQHLEAYEAKVLSDFSKLQRLVDNESNNISAEVKAFTSAQMKTLEVEKDKQERKKICFESIRHFALQLIDTGSDIDVLTHAKNLEAKMLELQATEPSFDTKALTSSLTPGPAKTEHTVECPELPEPGPLSVKTGSITAKIHWGPLDACFGSLKPKSARRTKLQIFQKPTWLDTPKETLCFPIMYKPWDITCTDDECILILRENGVFVAVHSNTGQLTRVIRIEGEAYCITATSNDMFVASCRDKCCRLYSTSGQVIQCFGEGDMSRPWGVTVDRTEGKVFVCDSGTKCICVYDTESFNLVNKIAIPMCTCIALQCEYHHGIKAVIVLENSAHCVYAVTPGGDVLFQYGARGQSVSEEGRLSQPFGVCVDKFRHIFIADCCNHKVLVLGSDGKYIRNVLTRKHDNIVRPMRVAVNRNGELVVGTNECAVFTFSYIDKI</sequence>
<proteinExistence type="predicted"/>
<dbReference type="PANTHER" id="PTHR24104">
    <property type="entry name" value="E3 UBIQUITIN-PROTEIN LIGASE NHLRC1-RELATED"/>
    <property type="match status" value="1"/>
</dbReference>
<dbReference type="RefSeq" id="XP_013408107.1">
    <property type="nucleotide sequence ID" value="XM_013552653.1"/>
</dbReference>
<dbReference type="SMART" id="SM00336">
    <property type="entry name" value="BBOX"/>
    <property type="match status" value="1"/>
</dbReference>
<keyword evidence="2" id="KW-0863">Zinc-finger</keyword>
<feature type="repeat" description="NHL" evidence="3">
    <location>
        <begin position="497"/>
        <end position="536"/>
    </location>
</feature>